<feature type="domain" description="Vacuolar protein sorting-associated protein 13 VPS13 adaptor binding" evidence="2">
    <location>
        <begin position="161"/>
        <end position="331"/>
    </location>
</feature>
<dbReference type="PANTHER" id="PTHR16166">
    <property type="entry name" value="VACUOLAR PROTEIN SORTING-ASSOCIATED PROTEIN VPS13"/>
    <property type="match status" value="1"/>
</dbReference>
<dbReference type="GO" id="GO:0006623">
    <property type="term" value="P:protein targeting to vacuole"/>
    <property type="evidence" value="ECO:0007669"/>
    <property type="project" value="TreeGrafter"/>
</dbReference>
<dbReference type="Pfam" id="PF25036">
    <property type="entry name" value="VPS13_VAB"/>
    <property type="match status" value="1"/>
</dbReference>
<name>A0A7R8CBZ3_LEPSM</name>
<dbReference type="GO" id="GO:0045053">
    <property type="term" value="P:protein retention in Golgi apparatus"/>
    <property type="evidence" value="ECO:0007669"/>
    <property type="project" value="TreeGrafter"/>
</dbReference>
<dbReference type="InterPro" id="IPR026847">
    <property type="entry name" value="VPS13"/>
</dbReference>
<evidence type="ECO:0000256" key="1">
    <source>
        <dbReference type="ARBA" id="ARBA00006545"/>
    </source>
</evidence>
<dbReference type="PANTHER" id="PTHR16166:SF93">
    <property type="entry name" value="INTERMEMBRANE LIPID TRANSFER PROTEIN VPS13"/>
    <property type="match status" value="1"/>
</dbReference>
<evidence type="ECO:0000259" key="2">
    <source>
        <dbReference type="Pfam" id="PF25036"/>
    </source>
</evidence>
<accession>A0A7R8CBZ3</accession>
<reference evidence="3" key="1">
    <citation type="submission" date="2021-02" db="EMBL/GenBank/DDBJ databases">
        <authorList>
            <person name="Bekaert M."/>
        </authorList>
    </citation>
    <scope>NUCLEOTIDE SEQUENCE</scope>
    <source>
        <strain evidence="3">IoA-00</strain>
    </source>
</reference>
<proteinExistence type="inferred from homology"/>
<dbReference type="InterPro" id="IPR009543">
    <property type="entry name" value="VPS13_VAB"/>
</dbReference>
<sequence>MSAISTIKIEVAYYNSKCALWEPVLEPIVQRSIQDMNPSYKRWDLNVTLHNNASNDFGSALISPSFDEGRVGKSQLRDLFLKVLNSLSTEFFYPSQKEENKKKALTQVHGPVALVVQNRLGKQIELQLKSKGFVYTLVDDNFANDVKMDLMLIWALCPSIKVENGVKFITLGSMVRFKNNYKLPVEIFISSSGKSQTLKKLTVISTDKQFHVPINELNYGKDAYFAFRISEQGGNIGVEFIHWKEIINGSISKVIRCTNCSGAPDVFISFEVSSDSIYFEQSQKLKSVVYNVDIKPVMIFKNCLPLTLHFNIGNNDNKESSFIDPGTIAQFRGMKYGETIVKFQIFEFRNMDWTCNQVISKFMPELSLWKFESMNGDKKQKMDFVCSLDFTRRDTNDISLCTFLDD</sequence>
<dbReference type="EMBL" id="HG994580">
    <property type="protein sequence ID" value="CAF2763085.1"/>
    <property type="molecule type" value="Genomic_DNA"/>
</dbReference>
<dbReference type="Proteomes" id="UP000675881">
    <property type="component" value="Chromosome 1"/>
</dbReference>
<evidence type="ECO:0000313" key="3">
    <source>
        <dbReference type="EMBL" id="CAF2763085.1"/>
    </source>
</evidence>
<gene>
    <name evidence="3" type="ORF">LSAA_1694</name>
</gene>
<keyword evidence="4" id="KW-1185">Reference proteome</keyword>
<protein>
    <submittedName>
        <fullName evidence="3">VPS13A_C</fullName>
    </submittedName>
</protein>
<dbReference type="OrthoDB" id="6373482at2759"/>
<comment type="similarity">
    <text evidence="1">Belongs to the VPS13 family.</text>
</comment>
<evidence type="ECO:0000313" key="4">
    <source>
        <dbReference type="Proteomes" id="UP000675881"/>
    </source>
</evidence>
<organism evidence="3 4">
    <name type="scientific">Lepeophtheirus salmonis</name>
    <name type="common">Salmon louse</name>
    <name type="synonym">Caligus salmonis</name>
    <dbReference type="NCBI Taxonomy" id="72036"/>
    <lineage>
        <taxon>Eukaryota</taxon>
        <taxon>Metazoa</taxon>
        <taxon>Ecdysozoa</taxon>
        <taxon>Arthropoda</taxon>
        <taxon>Crustacea</taxon>
        <taxon>Multicrustacea</taxon>
        <taxon>Hexanauplia</taxon>
        <taxon>Copepoda</taxon>
        <taxon>Siphonostomatoida</taxon>
        <taxon>Caligidae</taxon>
        <taxon>Lepeophtheirus</taxon>
    </lineage>
</organism>
<dbReference type="AlphaFoldDB" id="A0A7R8CBZ3"/>